<dbReference type="Proteomes" id="UP000278157">
    <property type="component" value="Chromosome"/>
</dbReference>
<reference evidence="2 3" key="1">
    <citation type="submission" date="2018-12" db="EMBL/GenBank/DDBJ databases">
        <authorList>
            <consortium name="Pathogen Informatics"/>
        </authorList>
    </citation>
    <scope>NUCLEOTIDE SEQUENCE [LARGE SCALE GENOMIC DNA]</scope>
    <source>
        <strain evidence="2 3">NCTC11541</strain>
    </source>
</reference>
<dbReference type="AlphaFoldDB" id="A0A448KKW5"/>
<name>A0A448KKW5_CAMUP</name>
<dbReference type="RefSeq" id="WP_126361343.1">
    <property type="nucleotide sequence ID" value="NZ_CBCRZS010000036.1"/>
</dbReference>
<evidence type="ECO:0000313" key="2">
    <source>
        <dbReference type="EMBL" id="VEG84003.1"/>
    </source>
</evidence>
<evidence type="ECO:0000313" key="3">
    <source>
        <dbReference type="Proteomes" id="UP000278157"/>
    </source>
</evidence>
<proteinExistence type="predicted"/>
<feature type="transmembrane region" description="Helical" evidence="1">
    <location>
        <begin position="26"/>
        <end position="48"/>
    </location>
</feature>
<keyword evidence="1" id="KW-1133">Transmembrane helix</keyword>
<keyword evidence="1" id="KW-0472">Membrane</keyword>
<organism evidence="2 3">
    <name type="scientific">Campylobacter upsaliensis</name>
    <dbReference type="NCBI Taxonomy" id="28080"/>
    <lineage>
        <taxon>Bacteria</taxon>
        <taxon>Pseudomonadati</taxon>
        <taxon>Campylobacterota</taxon>
        <taxon>Epsilonproteobacteria</taxon>
        <taxon>Campylobacterales</taxon>
        <taxon>Campylobacteraceae</taxon>
        <taxon>Campylobacter</taxon>
    </lineage>
</organism>
<keyword evidence="1" id="KW-0812">Transmembrane</keyword>
<dbReference type="EMBL" id="LR134372">
    <property type="protein sequence ID" value="VEG84003.1"/>
    <property type="molecule type" value="Genomic_DNA"/>
</dbReference>
<protein>
    <submittedName>
        <fullName evidence="2">Uncharacterized protein</fullName>
    </submittedName>
</protein>
<evidence type="ECO:0000256" key="1">
    <source>
        <dbReference type="SAM" id="Phobius"/>
    </source>
</evidence>
<accession>A0A448KKW5</accession>
<dbReference type="OrthoDB" id="5326697at2"/>
<gene>
    <name evidence="2" type="ORF">NCTC11541_00017</name>
</gene>
<sequence length="74" mass="8845">MEFENTAAGVREKLEENRMYADNTIWIVWIFKFAFFILRGAFFPLFYLNLMLFGSIKLQNELKECEKIKTKLNA</sequence>